<feature type="domain" description="Sulfatase N-terminal" evidence="4">
    <location>
        <begin position="31"/>
        <end position="385"/>
    </location>
</feature>
<dbReference type="RefSeq" id="WP_145172351.1">
    <property type="nucleotide sequence ID" value="NZ_CP036525.1"/>
</dbReference>
<keyword evidence="6" id="KW-1185">Reference proteome</keyword>
<evidence type="ECO:0000313" key="6">
    <source>
        <dbReference type="Proteomes" id="UP000318538"/>
    </source>
</evidence>
<proteinExistence type="inferred from homology"/>
<dbReference type="PANTHER" id="PTHR42693:SF53">
    <property type="entry name" value="ENDO-4-O-SULFATASE"/>
    <property type="match status" value="1"/>
</dbReference>
<organism evidence="5 6">
    <name type="scientific">Rubripirellula lacrimiformis</name>
    <dbReference type="NCBI Taxonomy" id="1930273"/>
    <lineage>
        <taxon>Bacteria</taxon>
        <taxon>Pseudomonadati</taxon>
        <taxon>Planctomycetota</taxon>
        <taxon>Planctomycetia</taxon>
        <taxon>Pirellulales</taxon>
        <taxon>Pirellulaceae</taxon>
        <taxon>Rubripirellula</taxon>
    </lineage>
</organism>
<feature type="chain" id="PRO_5021834188" evidence="3">
    <location>
        <begin position="28"/>
        <end position="486"/>
    </location>
</feature>
<dbReference type="Gene3D" id="3.30.1120.10">
    <property type="match status" value="1"/>
</dbReference>
<dbReference type="KEGG" id="rlc:K227x_43780"/>
<sequence length="486" mass="54298" precursor="true">MNLPCRFLTSYLLITATVIATVAEVRAAGPPNILLIVSDDQGYNDLGLLGNGIITPALDRLANQGTRLTNFYVSWPACTPSRASLLTGRYPQRNGIYDMIRNEAPDYGHRYTPDEYAVTFERIGGMDDREIIIPAVLKPAGYKSGIYGKWDLGALRRMLPTSRGFDDFYGFVNTGIDYFTHQRYGVDCMFRGLSPTAADKGTYCTYLFQREALRFLDEHAGREPFFLYVPFNAPHNSSSLDPEIRSSVQAPDEFKTLYPAVDVQTKVTDKYRYGTPATVATSQARRRDYRAAVTCMDAAIGEMLDVLEQRQILDNTIVVFFSDNGGSGGADNSPLRGHKAQTWEGGIRVPCIVRWPAGDVTAGVVNDELLTSLELLPSFASAAGAELPADVVLDGFDWWPTIRGQTPSPRKEMFWKRRDQIGARVGRWKWVKMGNDTGLYDLSTDIAEKNDLSESRPEILAMVQDRYAHWLAEMDAAEPRGPFRDF</sequence>
<dbReference type="InterPro" id="IPR000917">
    <property type="entry name" value="Sulfatase_N"/>
</dbReference>
<dbReference type="InterPro" id="IPR050738">
    <property type="entry name" value="Sulfatase"/>
</dbReference>
<evidence type="ECO:0000256" key="3">
    <source>
        <dbReference type="SAM" id="SignalP"/>
    </source>
</evidence>
<keyword evidence="3" id="KW-0732">Signal</keyword>
<reference evidence="5 6" key="1">
    <citation type="submission" date="2019-02" db="EMBL/GenBank/DDBJ databases">
        <title>Deep-cultivation of Planctomycetes and their phenomic and genomic characterization uncovers novel biology.</title>
        <authorList>
            <person name="Wiegand S."/>
            <person name="Jogler M."/>
            <person name="Boedeker C."/>
            <person name="Pinto D."/>
            <person name="Vollmers J."/>
            <person name="Rivas-Marin E."/>
            <person name="Kohn T."/>
            <person name="Peeters S.H."/>
            <person name="Heuer A."/>
            <person name="Rast P."/>
            <person name="Oberbeckmann S."/>
            <person name="Bunk B."/>
            <person name="Jeske O."/>
            <person name="Meyerdierks A."/>
            <person name="Storesund J.E."/>
            <person name="Kallscheuer N."/>
            <person name="Luecker S."/>
            <person name="Lage O.M."/>
            <person name="Pohl T."/>
            <person name="Merkel B.J."/>
            <person name="Hornburger P."/>
            <person name="Mueller R.-W."/>
            <person name="Bruemmer F."/>
            <person name="Labrenz M."/>
            <person name="Spormann A.M."/>
            <person name="Op den Camp H."/>
            <person name="Overmann J."/>
            <person name="Amann R."/>
            <person name="Jetten M.S.M."/>
            <person name="Mascher T."/>
            <person name="Medema M.H."/>
            <person name="Devos D.P."/>
            <person name="Kaster A.-K."/>
            <person name="Ovreas L."/>
            <person name="Rohde M."/>
            <person name="Galperin M.Y."/>
            <person name="Jogler C."/>
        </authorList>
    </citation>
    <scope>NUCLEOTIDE SEQUENCE [LARGE SCALE GENOMIC DNA]</scope>
    <source>
        <strain evidence="5 6">K22_7</strain>
    </source>
</reference>
<keyword evidence="2 5" id="KW-0378">Hydrolase</keyword>
<evidence type="ECO:0000313" key="5">
    <source>
        <dbReference type="EMBL" id="QDT05971.1"/>
    </source>
</evidence>
<dbReference type="Proteomes" id="UP000318538">
    <property type="component" value="Chromosome"/>
</dbReference>
<dbReference type="EMBL" id="CP036525">
    <property type="protein sequence ID" value="QDT05971.1"/>
    <property type="molecule type" value="Genomic_DNA"/>
</dbReference>
<dbReference type="GO" id="GO:0004065">
    <property type="term" value="F:arylsulfatase activity"/>
    <property type="evidence" value="ECO:0007669"/>
    <property type="project" value="UniProtKB-EC"/>
</dbReference>
<dbReference type="OrthoDB" id="9783154at2"/>
<dbReference type="Gene3D" id="3.40.720.10">
    <property type="entry name" value="Alkaline Phosphatase, subunit A"/>
    <property type="match status" value="1"/>
</dbReference>
<dbReference type="AlphaFoldDB" id="A0A517NFU0"/>
<evidence type="ECO:0000256" key="2">
    <source>
        <dbReference type="ARBA" id="ARBA00022801"/>
    </source>
</evidence>
<evidence type="ECO:0000259" key="4">
    <source>
        <dbReference type="Pfam" id="PF00884"/>
    </source>
</evidence>
<dbReference type="PANTHER" id="PTHR42693">
    <property type="entry name" value="ARYLSULFATASE FAMILY MEMBER"/>
    <property type="match status" value="1"/>
</dbReference>
<dbReference type="Pfam" id="PF00884">
    <property type="entry name" value="Sulfatase"/>
    <property type="match status" value="1"/>
</dbReference>
<comment type="similarity">
    <text evidence="1">Belongs to the sulfatase family.</text>
</comment>
<name>A0A517NFU0_9BACT</name>
<protein>
    <submittedName>
        <fullName evidence="5">Arylsulfatase</fullName>
        <ecNumber evidence="5">3.1.6.1</ecNumber>
    </submittedName>
</protein>
<dbReference type="SUPFAM" id="SSF53649">
    <property type="entry name" value="Alkaline phosphatase-like"/>
    <property type="match status" value="1"/>
</dbReference>
<accession>A0A517NFU0</accession>
<evidence type="ECO:0000256" key="1">
    <source>
        <dbReference type="ARBA" id="ARBA00008779"/>
    </source>
</evidence>
<feature type="signal peptide" evidence="3">
    <location>
        <begin position="1"/>
        <end position="27"/>
    </location>
</feature>
<gene>
    <name evidence="5" type="primary">atsA_40</name>
    <name evidence="5" type="ORF">K227x_43780</name>
</gene>
<dbReference type="EC" id="3.1.6.1" evidence="5"/>
<dbReference type="InterPro" id="IPR017850">
    <property type="entry name" value="Alkaline_phosphatase_core_sf"/>
</dbReference>